<protein>
    <submittedName>
        <fullName evidence="1">Uncharacterized protein</fullName>
    </submittedName>
</protein>
<dbReference type="Proteomes" id="UP000026961">
    <property type="component" value="Chromosome 10"/>
</dbReference>
<keyword evidence="2" id="KW-1185">Reference proteome</keyword>
<evidence type="ECO:0000313" key="1">
    <source>
        <dbReference type="EnsemblPlants" id="OGLUM10G04790.1"/>
    </source>
</evidence>
<organism evidence="1">
    <name type="scientific">Oryza glumipatula</name>
    <dbReference type="NCBI Taxonomy" id="40148"/>
    <lineage>
        <taxon>Eukaryota</taxon>
        <taxon>Viridiplantae</taxon>
        <taxon>Streptophyta</taxon>
        <taxon>Embryophyta</taxon>
        <taxon>Tracheophyta</taxon>
        <taxon>Spermatophyta</taxon>
        <taxon>Magnoliopsida</taxon>
        <taxon>Liliopsida</taxon>
        <taxon>Poales</taxon>
        <taxon>Poaceae</taxon>
        <taxon>BOP clade</taxon>
        <taxon>Oryzoideae</taxon>
        <taxon>Oryzeae</taxon>
        <taxon>Oryzinae</taxon>
        <taxon>Oryza</taxon>
    </lineage>
</organism>
<accession>A0A0E0B8P4</accession>
<reference evidence="1" key="1">
    <citation type="submission" date="2015-04" db="UniProtKB">
        <authorList>
            <consortium name="EnsemblPlants"/>
        </authorList>
    </citation>
    <scope>IDENTIFICATION</scope>
</reference>
<dbReference type="HOGENOM" id="CLU_123052_0_0_1"/>
<dbReference type="EnsemblPlants" id="OGLUM10G04790.1">
    <property type="protein sequence ID" value="OGLUM10G04790.1"/>
    <property type="gene ID" value="OGLUM10G04790"/>
</dbReference>
<proteinExistence type="predicted"/>
<dbReference type="AlphaFoldDB" id="A0A0E0B8P4"/>
<name>A0A0E0B8P4_9ORYZ</name>
<reference evidence="1" key="2">
    <citation type="submission" date="2018-05" db="EMBL/GenBank/DDBJ databases">
        <title>OgluRS3 (Oryza glumaepatula Reference Sequence Version 3).</title>
        <authorList>
            <person name="Zhang J."/>
            <person name="Kudrna D."/>
            <person name="Lee S."/>
            <person name="Talag J."/>
            <person name="Welchert J."/>
            <person name="Wing R.A."/>
        </authorList>
    </citation>
    <scope>NUCLEOTIDE SEQUENCE [LARGE SCALE GENOMIC DNA]</scope>
</reference>
<dbReference type="Gramene" id="OGLUM10G04790.1">
    <property type="protein sequence ID" value="OGLUM10G04790.1"/>
    <property type="gene ID" value="OGLUM10G04790"/>
</dbReference>
<evidence type="ECO:0000313" key="2">
    <source>
        <dbReference type="Proteomes" id="UP000026961"/>
    </source>
</evidence>
<sequence>MLDQQSKEPELAILVYIKGAFCTGQLIQSTSFVPDVCREEFISTFHLPSRRAVRCRLMFGYDNVPITTSNSYPNIINLTSGGPTLAVDETFCGLPRPQPYVAAESPFVGVAELYVAIYSPSSRSVRRRIIPNDNVVHQQRHTQLQQQNLSSASHQGDDGN</sequence>